<organism evidence="6 7">
    <name type="scientific">Stappia taiwanensis</name>
    <dbReference type="NCBI Taxonomy" id="992267"/>
    <lineage>
        <taxon>Bacteria</taxon>
        <taxon>Pseudomonadati</taxon>
        <taxon>Pseudomonadota</taxon>
        <taxon>Alphaproteobacteria</taxon>
        <taxon>Hyphomicrobiales</taxon>
        <taxon>Stappiaceae</taxon>
        <taxon>Stappia</taxon>
    </lineage>
</organism>
<protein>
    <recommendedName>
        <fullName evidence="4">Outer membrane protein assembly factor BamD</fullName>
    </recommendedName>
</protein>
<comment type="similarity">
    <text evidence="4">Belongs to the BamD family.</text>
</comment>
<gene>
    <name evidence="4" type="primary">bamD</name>
    <name evidence="6" type="ORF">H1W37_05445</name>
</gene>
<dbReference type="SUPFAM" id="SSF48452">
    <property type="entry name" value="TPR-like"/>
    <property type="match status" value="1"/>
</dbReference>
<dbReference type="Gene3D" id="1.25.40.10">
    <property type="entry name" value="Tetratricopeptide repeat domain"/>
    <property type="match status" value="1"/>
</dbReference>
<evidence type="ECO:0000256" key="2">
    <source>
        <dbReference type="ARBA" id="ARBA00023136"/>
    </source>
</evidence>
<feature type="signal peptide" evidence="4">
    <location>
        <begin position="1"/>
        <end position="36"/>
    </location>
</feature>
<keyword evidence="1 4" id="KW-0732">Signal</keyword>
<dbReference type="HAMAP" id="MF_00922">
    <property type="entry name" value="OM_assembly_BamD"/>
    <property type="match status" value="1"/>
</dbReference>
<reference evidence="6 7" key="2">
    <citation type="submission" date="2020-08" db="EMBL/GenBank/DDBJ databases">
        <title>Stappia taiwanensis sp. nov., isolated from a coastal thermal spring.</title>
        <authorList>
            <person name="Kampfer P."/>
        </authorList>
    </citation>
    <scope>NUCLEOTIDE SEQUENCE [LARGE SCALE GENOMIC DNA]</scope>
    <source>
        <strain evidence="6 7">DSM 23284</strain>
    </source>
</reference>
<dbReference type="RefSeq" id="WP_181759521.1">
    <property type="nucleotide sequence ID" value="NZ_BMCR01000002.1"/>
</dbReference>
<dbReference type="InterPro" id="IPR039565">
    <property type="entry name" value="BamD-like"/>
</dbReference>
<comment type="caution">
    <text evidence="6">The sequence shown here is derived from an EMBL/GenBank/DDBJ whole genome shotgun (WGS) entry which is preliminary data.</text>
</comment>
<dbReference type="CDD" id="cd15830">
    <property type="entry name" value="BamD"/>
    <property type="match status" value="1"/>
</dbReference>
<comment type="function">
    <text evidence="4">Part of the outer membrane protein assembly complex, which is involved in assembly and insertion of beta-barrel proteins into the outer membrane.</text>
</comment>
<dbReference type="GO" id="GO:0009279">
    <property type="term" value="C:cell outer membrane"/>
    <property type="evidence" value="ECO:0007669"/>
    <property type="project" value="UniProtKB-SubCell"/>
</dbReference>
<name>A0A838XVV2_9HYPH</name>
<keyword evidence="7" id="KW-1185">Reference proteome</keyword>
<dbReference type="AlphaFoldDB" id="A0A838XVV2"/>
<sequence length="290" mass="32636" precursor="true">MDVKPAQRRHRPTTAKARGSRIFTALALSASLLVGACSTSSEEEDFASNDTPAGVLFNEGLALRNEGRLKDARVKFAEVDKLHPYSEYSRKALINLAFINYSLGKFTEAISAAKRFATLYPGNEDTAYALYIIGQSYHKQIPDVQRDQDMTRRALNAYSELVQRYPDSEYAEDARTKIRIAEDQLAGKEMEVGRYYLKRGLQIAAINRFKVVVLKYQTTRHVEEALFRLTESYYSLGVINEAQTAAAVLGHNFPDSRWYKDAYSLLKTGGYSPDEDKGSWISRAFAGINL</sequence>
<evidence type="ECO:0000259" key="5">
    <source>
        <dbReference type="Pfam" id="PF13525"/>
    </source>
</evidence>
<keyword evidence="3 4" id="KW-0998">Cell outer membrane</keyword>
<dbReference type="Proteomes" id="UP000559404">
    <property type="component" value="Unassembled WGS sequence"/>
</dbReference>
<comment type="subunit">
    <text evidence="4">Part of the Bam complex.</text>
</comment>
<feature type="domain" description="Outer membrane lipoprotein BamD-like" evidence="5">
    <location>
        <begin position="51"/>
        <end position="246"/>
    </location>
</feature>
<dbReference type="NCBIfam" id="TIGR03302">
    <property type="entry name" value="OM_YfiO"/>
    <property type="match status" value="1"/>
</dbReference>
<dbReference type="GO" id="GO:0043165">
    <property type="term" value="P:Gram-negative-bacterium-type cell outer membrane assembly"/>
    <property type="evidence" value="ECO:0007669"/>
    <property type="project" value="UniProtKB-UniRule"/>
</dbReference>
<dbReference type="InterPro" id="IPR011990">
    <property type="entry name" value="TPR-like_helical_dom_sf"/>
</dbReference>
<dbReference type="InterPro" id="IPR017689">
    <property type="entry name" value="BamD"/>
</dbReference>
<feature type="chain" id="PRO_5033192946" description="Outer membrane protein assembly factor BamD" evidence="4">
    <location>
        <begin position="37"/>
        <end position="290"/>
    </location>
</feature>
<evidence type="ECO:0000256" key="4">
    <source>
        <dbReference type="HAMAP-Rule" id="MF_00922"/>
    </source>
</evidence>
<dbReference type="EMBL" id="JACEON010000004">
    <property type="protein sequence ID" value="MBA4611083.1"/>
    <property type="molecule type" value="Genomic_DNA"/>
</dbReference>
<evidence type="ECO:0000256" key="1">
    <source>
        <dbReference type="ARBA" id="ARBA00022729"/>
    </source>
</evidence>
<evidence type="ECO:0000256" key="3">
    <source>
        <dbReference type="ARBA" id="ARBA00023237"/>
    </source>
</evidence>
<evidence type="ECO:0000313" key="6">
    <source>
        <dbReference type="EMBL" id="MBA4611083.1"/>
    </source>
</evidence>
<accession>A0A838XVV2</accession>
<keyword evidence="2 4" id="KW-0472">Membrane</keyword>
<evidence type="ECO:0000313" key="7">
    <source>
        <dbReference type="Proteomes" id="UP000559404"/>
    </source>
</evidence>
<reference evidence="6 7" key="1">
    <citation type="submission" date="2020-07" db="EMBL/GenBank/DDBJ databases">
        <authorList>
            <person name="Li M."/>
        </authorList>
    </citation>
    <scope>NUCLEOTIDE SEQUENCE [LARGE SCALE GENOMIC DNA]</scope>
    <source>
        <strain evidence="6 7">DSM 23284</strain>
    </source>
</reference>
<comment type="subcellular location">
    <subcellularLocation>
        <location evidence="4">Cell outer membrane</location>
    </subcellularLocation>
</comment>
<dbReference type="Pfam" id="PF13525">
    <property type="entry name" value="YfiO"/>
    <property type="match status" value="1"/>
</dbReference>
<dbReference type="GO" id="GO:0051205">
    <property type="term" value="P:protein insertion into membrane"/>
    <property type="evidence" value="ECO:0007669"/>
    <property type="project" value="UniProtKB-UniRule"/>
</dbReference>
<proteinExistence type="inferred from homology"/>